<dbReference type="AlphaFoldDB" id="A0A8D8EZF4"/>
<proteinExistence type="predicted"/>
<evidence type="ECO:0000256" key="1">
    <source>
        <dbReference type="SAM" id="MobiDB-lite"/>
    </source>
</evidence>
<accession>A0A8D8EZF4</accession>
<dbReference type="EMBL" id="HBUE01018032">
    <property type="protein sequence ID" value="CAG6451304.1"/>
    <property type="molecule type" value="Transcribed_RNA"/>
</dbReference>
<feature type="region of interest" description="Disordered" evidence="1">
    <location>
        <begin position="1"/>
        <end position="37"/>
    </location>
</feature>
<evidence type="ECO:0000256" key="2">
    <source>
        <dbReference type="SAM" id="Phobius"/>
    </source>
</evidence>
<feature type="transmembrane region" description="Helical" evidence="2">
    <location>
        <begin position="84"/>
        <end position="103"/>
    </location>
</feature>
<dbReference type="EMBL" id="HBUE01218562">
    <property type="protein sequence ID" value="CAG6538428.1"/>
    <property type="molecule type" value="Transcribed_RNA"/>
</dbReference>
<name>A0A8D8EZF4_CULPI</name>
<keyword evidence="2" id="KW-0472">Membrane</keyword>
<feature type="compositionally biased region" description="Polar residues" evidence="1">
    <location>
        <begin position="1"/>
        <end position="10"/>
    </location>
</feature>
<evidence type="ECO:0000313" key="3">
    <source>
        <dbReference type="EMBL" id="CAG6451304.1"/>
    </source>
</evidence>
<protein>
    <submittedName>
        <fullName evidence="3">(northern house mosquito) hypothetical protein</fullName>
    </submittedName>
</protein>
<keyword evidence="2" id="KW-1133">Transmembrane helix</keyword>
<keyword evidence="2" id="KW-0812">Transmembrane</keyword>
<dbReference type="EMBL" id="HBUE01325127">
    <property type="protein sequence ID" value="CAG6590443.1"/>
    <property type="molecule type" value="Transcribed_RNA"/>
</dbReference>
<organism evidence="3">
    <name type="scientific">Culex pipiens</name>
    <name type="common">House mosquito</name>
    <dbReference type="NCBI Taxonomy" id="7175"/>
    <lineage>
        <taxon>Eukaryota</taxon>
        <taxon>Metazoa</taxon>
        <taxon>Ecdysozoa</taxon>
        <taxon>Arthropoda</taxon>
        <taxon>Hexapoda</taxon>
        <taxon>Insecta</taxon>
        <taxon>Pterygota</taxon>
        <taxon>Neoptera</taxon>
        <taxon>Endopterygota</taxon>
        <taxon>Diptera</taxon>
        <taxon>Nematocera</taxon>
        <taxon>Culicoidea</taxon>
        <taxon>Culicidae</taxon>
        <taxon>Culicinae</taxon>
        <taxon>Culicini</taxon>
        <taxon>Culex</taxon>
        <taxon>Culex</taxon>
    </lineage>
</organism>
<reference evidence="3" key="1">
    <citation type="submission" date="2021-05" db="EMBL/GenBank/DDBJ databases">
        <authorList>
            <person name="Alioto T."/>
            <person name="Alioto T."/>
            <person name="Gomez Garrido J."/>
        </authorList>
    </citation>
    <scope>NUCLEOTIDE SEQUENCE</scope>
</reference>
<sequence length="185" mass="19002">MGRGATTTGVSPAPPTIGSSSDELLAGEMSDEEPTGEAAADVELLLLKLPAGEPASASAEGAVVSKSPPAVAADGELVARMRGLLLPVLLLVLVLLALLEALACGEDEERGDPVDEGFANRTPSYWTPLNSIDTTSCWSPLVASPLLISLNCMPIMPICCCCPPAPPADPGLNAPPFADPARFWL</sequence>